<dbReference type="InterPro" id="IPR029058">
    <property type="entry name" value="AB_hydrolase_fold"/>
</dbReference>
<dbReference type="VEuPathDB" id="VectorBase:HLOH_055163"/>
<dbReference type="GO" id="GO:0019695">
    <property type="term" value="P:choline metabolic process"/>
    <property type="evidence" value="ECO:0007669"/>
    <property type="project" value="TreeGrafter"/>
</dbReference>
<dbReference type="OrthoDB" id="408631at2759"/>
<evidence type="ECO:0000256" key="1">
    <source>
        <dbReference type="ARBA" id="ARBA00005964"/>
    </source>
</evidence>
<dbReference type="GO" id="GO:0003990">
    <property type="term" value="F:acetylcholinesterase activity"/>
    <property type="evidence" value="ECO:0007669"/>
    <property type="project" value="TreeGrafter"/>
</dbReference>
<dbReference type="EMBL" id="JABSTR010000010">
    <property type="protein sequence ID" value="KAH9380030.1"/>
    <property type="molecule type" value="Genomic_DNA"/>
</dbReference>
<gene>
    <name evidence="6" type="ORF">HPB48_006152</name>
</gene>
<dbReference type="InterPro" id="IPR002018">
    <property type="entry name" value="CarbesteraseB"/>
</dbReference>
<comment type="similarity">
    <text evidence="1">Belongs to the type-B carboxylesterase/lipase family.</text>
</comment>
<proteinExistence type="inferred from homology"/>
<comment type="caution">
    <text evidence="6">The sequence shown here is derived from an EMBL/GenBank/DDBJ whole genome shotgun (WGS) entry which is preliminary data.</text>
</comment>
<evidence type="ECO:0000256" key="4">
    <source>
        <dbReference type="ARBA" id="ARBA00023180"/>
    </source>
</evidence>
<keyword evidence="7" id="KW-1185">Reference proteome</keyword>
<accession>A0A9J6GNK2</accession>
<evidence type="ECO:0000256" key="3">
    <source>
        <dbReference type="ARBA" id="ARBA00022801"/>
    </source>
</evidence>
<keyword evidence="4" id="KW-0325">Glycoprotein</keyword>
<name>A0A9J6GNK2_HAELO</name>
<evidence type="ECO:0000259" key="5">
    <source>
        <dbReference type="Pfam" id="PF00135"/>
    </source>
</evidence>
<dbReference type="GO" id="GO:0005886">
    <property type="term" value="C:plasma membrane"/>
    <property type="evidence" value="ECO:0007669"/>
    <property type="project" value="TreeGrafter"/>
</dbReference>
<dbReference type="GO" id="GO:0006581">
    <property type="term" value="P:acetylcholine catabolic process"/>
    <property type="evidence" value="ECO:0007669"/>
    <property type="project" value="TreeGrafter"/>
</dbReference>
<evidence type="ECO:0000313" key="7">
    <source>
        <dbReference type="Proteomes" id="UP000821853"/>
    </source>
</evidence>
<dbReference type="Pfam" id="PF00135">
    <property type="entry name" value="COesterase"/>
    <property type="match status" value="1"/>
</dbReference>
<feature type="domain" description="Carboxylesterase type B" evidence="5">
    <location>
        <begin position="93"/>
        <end position="206"/>
    </location>
</feature>
<dbReference type="Gene3D" id="3.40.50.1820">
    <property type="entry name" value="alpha/beta hydrolase"/>
    <property type="match status" value="1"/>
</dbReference>
<protein>
    <recommendedName>
        <fullName evidence="5">Carboxylesterase type B domain-containing protein</fullName>
    </recommendedName>
</protein>
<dbReference type="PANTHER" id="PTHR43918">
    <property type="entry name" value="ACETYLCHOLINESTERASE"/>
    <property type="match status" value="1"/>
</dbReference>
<evidence type="ECO:0000313" key="6">
    <source>
        <dbReference type="EMBL" id="KAH9380030.1"/>
    </source>
</evidence>
<dbReference type="SUPFAM" id="SSF53474">
    <property type="entry name" value="alpha/beta-Hydrolases"/>
    <property type="match status" value="1"/>
</dbReference>
<keyword evidence="2" id="KW-0719">Serine esterase</keyword>
<dbReference type="GO" id="GO:0005615">
    <property type="term" value="C:extracellular space"/>
    <property type="evidence" value="ECO:0007669"/>
    <property type="project" value="TreeGrafter"/>
</dbReference>
<reference evidence="6 7" key="1">
    <citation type="journal article" date="2020" name="Cell">
        <title>Large-Scale Comparative Analyses of Tick Genomes Elucidate Their Genetic Diversity and Vector Capacities.</title>
        <authorList>
            <consortium name="Tick Genome and Microbiome Consortium (TIGMIC)"/>
            <person name="Jia N."/>
            <person name="Wang J."/>
            <person name="Shi W."/>
            <person name="Du L."/>
            <person name="Sun Y."/>
            <person name="Zhan W."/>
            <person name="Jiang J.F."/>
            <person name="Wang Q."/>
            <person name="Zhang B."/>
            <person name="Ji P."/>
            <person name="Bell-Sakyi L."/>
            <person name="Cui X.M."/>
            <person name="Yuan T.T."/>
            <person name="Jiang B.G."/>
            <person name="Yang W.F."/>
            <person name="Lam T.T."/>
            <person name="Chang Q.C."/>
            <person name="Ding S.J."/>
            <person name="Wang X.J."/>
            <person name="Zhu J.G."/>
            <person name="Ruan X.D."/>
            <person name="Zhao L."/>
            <person name="Wei J.T."/>
            <person name="Ye R.Z."/>
            <person name="Que T.C."/>
            <person name="Du C.H."/>
            <person name="Zhou Y.H."/>
            <person name="Cheng J.X."/>
            <person name="Dai P.F."/>
            <person name="Guo W.B."/>
            <person name="Han X.H."/>
            <person name="Huang E.J."/>
            <person name="Li L.F."/>
            <person name="Wei W."/>
            <person name="Gao Y.C."/>
            <person name="Liu J.Z."/>
            <person name="Shao H.Z."/>
            <person name="Wang X."/>
            <person name="Wang C.C."/>
            <person name="Yang T.C."/>
            <person name="Huo Q.B."/>
            <person name="Li W."/>
            <person name="Chen H.Y."/>
            <person name="Chen S.E."/>
            <person name="Zhou L.G."/>
            <person name="Ni X.B."/>
            <person name="Tian J.H."/>
            <person name="Sheng Y."/>
            <person name="Liu T."/>
            <person name="Pan Y.S."/>
            <person name="Xia L.Y."/>
            <person name="Li J."/>
            <person name="Zhao F."/>
            <person name="Cao W.C."/>
        </authorList>
    </citation>
    <scope>NUCLEOTIDE SEQUENCE [LARGE SCALE GENOMIC DNA]</scope>
    <source>
        <strain evidence="6">HaeL-2018</strain>
    </source>
</reference>
<evidence type="ECO:0000256" key="2">
    <source>
        <dbReference type="ARBA" id="ARBA00022487"/>
    </source>
</evidence>
<dbReference type="Proteomes" id="UP000821853">
    <property type="component" value="Chromosome 8"/>
</dbReference>
<dbReference type="InterPro" id="IPR050654">
    <property type="entry name" value="AChE-related_enzymes"/>
</dbReference>
<dbReference type="PANTHER" id="PTHR43918:SF4">
    <property type="entry name" value="CARBOXYLIC ESTER HYDROLASE"/>
    <property type="match status" value="1"/>
</dbReference>
<sequence length="239" mass="26310">MAVNRPVLFVMNCADHSAQREHERRLPALECVDAVHGGEESGVQEDGASVLPRTGLPMGRQQLLRRAVAGRTRTSRRGDAQLPPRCFRIPPYRFGGNSTDIVLLGSGSGAWSVGAHMLGATARGASDQFWKHERFRKVILMSESPLRRRFPARSQALSLRLGCPPEDIAAQLMCLRNKSARAILDQTNKAKDFLFPSLVPTSAEVDNVPGRRFFIGTVSNEGSHMAQRVKSVRCSCGYK</sequence>
<keyword evidence="3" id="KW-0378">Hydrolase</keyword>
<dbReference type="AlphaFoldDB" id="A0A9J6GNK2"/>
<organism evidence="6 7">
    <name type="scientific">Haemaphysalis longicornis</name>
    <name type="common">Bush tick</name>
    <dbReference type="NCBI Taxonomy" id="44386"/>
    <lineage>
        <taxon>Eukaryota</taxon>
        <taxon>Metazoa</taxon>
        <taxon>Ecdysozoa</taxon>
        <taxon>Arthropoda</taxon>
        <taxon>Chelicerata</taxon>
        <taxon>Arachnida</taxon>
        <taxon>Acari</taxon>
        <taxon>Parasitiformes</taxon>
        <taxon>Ixodida</taxon>
        <taxon>Ixodoidea</taxon>
        <taxon>Ixodidae</taxon>
        <taxon>Haemaphysalinae</taxon>
        <taxon>Haemaphysalis</taxon>
    </lineage>
</organism>